<evidence type="ECO:0000313" key="1">
    <source>
        <dbReference type="EMBL" id="GMF36989.1"/>
    </source>
</evidence>
<dbReference type="EMBL" id="BSXT01000982">
    <property type="protein sequence ID" value="GMF36989.1"/>
    <property type="molecule type" value="Genomic_DNA"/>
</dbReference>
<name>A0A9W6XDW4_9STRA</name>
<evidence type="ECO:0000313" key="2">
    <source>
        <dbReference type="Proteomes" id="UP001165121"/>
    </source>
</evidence>
<sequence length="74" mass="8195">MVKPVRSTLAVAKLLAKAKTTTTYVFPTNSKKNAEADLWWTAGHLQKESTTKQIGQTNTLIDRLTAYQASIDKT</sequence>
<keyword evidence="2" id="KW-1185">Reference proteome</keyword>
<protein>
    <submittedName>
        <fullName evidence="1">Unnamed protein product</fullName>
    </submittedName>
</protein>
<proteinExistence type="predicted"/>
<dbReference type="AlphaFoldDB" id="A0A9W6XDW4"/>
<comment type="caution">
    <text evidence="1">The sequence shown here is derived from an EMBL/GenBank/DDBJ whole genome shotgun (WGS) entry which is preliminary data.</text>
</comment>
<organism evidence="1 2">
    <name type="scientific">Phytophthora fragariaefolia</name>
    <dbReference type="NCBI Taxonomy" id="1490495"/>
    <lineage>
        <taxon>Eukaryota</taxon>
        <taxon>Sar</taxon>
        <taxon>Stramenopiles</taxon>
        <taxon>Oomycota</taxon>
        <taxon>Peronosporomycetes</taxon>
        <taxon>Peronosporales</taxon>
        <taxon>Peronosporaceae</taxon>
        <taxon>Phytophthora</taxon>
    </lineage>
</organism>
<gene>
    <name evidence="1" type="ORF">Pfra01_001022800</name>
</gene>
<accession>A0A9W6XDW4</accession>
<dbReference type="Proteomes" id="UP001165121">
    <property type="component" value="Unassembled WGS sequence"/>
</dbReference>
<reference evidence="1" key="1">
    <citation type="submission" date="2023-04" db="EMBL/GenBank/DDBJ databases">
        <title>Phytophthora fragariaefolia NBRC 109709.</title>
        <authorList>
            <person name="Ichikawa N."/>
            <person name="Sato H."/>
            <person name="Tonouchi N."/>
        </authorList>
    </citation>
    <scope>NUCLEOTIDE SEQUENCE</scope>
    <source>
        <strain evidence="1">NBRC 109709</strain>
    </source>
</reference>